<dbReference type="AlphaFoldDB" id="A0A6M1RMI6"/>
<dbReference type="InterPro" id="IPR013424">
    <property type="entry name" value="Ice-binding_C"/>
</dbReference>
<dbReference type="EMBL" id="JAAKYA010000006">
    <property type="protein sequence ID" value="NGO37935.1"/>
    <property type="molecule type" value="Genomic_DNA"/>
</dbReference>
<dbReference type="Pfam" id="PF07589">
    <property type="entry name" value="PEP-CTERM"/>
    <property type="match status" value="1"/>
</dbReference>
<keyword evidence="5" id="KW-1185">Reference proteome</keyword>
<dbReference type="Proteomes" id="UP000477311">
    <property type="component" value="Unassembled WGS sequence"/>
</dbReference>
<evidence type="ECO:0000256" key="1">
    <source>
        <dbReference type="SAM" id="Phobius"/>
    </source>
</evidence>
<evidence type="ECO:0000313" key="4">
    <source>
        <dbReference type="EMBL" id="NGO37935.1"/>
    </source>
</evidence>
<feature type="transmembrane region" description="Helical" evidence="1">
    <location>
        <begin position="188"/>
        <end position="210"/>
    </location>
</feature>
<evidence type="ECO:0000259" key="3">
    <source>
        <dbReference type="Pfam" id="PF07589"/>
    </source>
</evidence>
<reference evidence="4 5" key="1">
    <citation type="submission" date="2020-02" db="EMBL/GenBank/DDBJ databases">
        <title>Draft genome sequence of Limisphaera ngatamarikiensis NGM72.4T, a thermophilic Verrucomicrobia grouped in subdivision 3.</title>
        <authorList>
            <person name="Carere C.R."/>
            <person name="Steen J."/>
            <person name="Hugenholtz P."/>
            <person name="Stott M.B."/>
        </authorList>
    </citation>
    <scope>NUCLEOTIDE SEQUENCE [LARGE SCALE GENOMIC DNA]</scope>
    <source>
        <strain evidence="4 5">NGM72.4</strain>
    </source>
</reference>
<feature type="domain" description="Ice-binding protein C-terminal" evidence="3">
    <location>
        <begin position="191"/>
        <end position="213"/>
    </location>
</feature>
<feature type="signal peptide" evidence="2">
    <location>
        <begin position="1"/>
        <end position="19"/>
    </location>
</feature>
<evidence type="ECO:0000313" key="5">
    <source>
        <dbReference type="Proteomes" id="UP000477311"/>
    </source>
</evidence>
<keyword evidence="1" id="KW-0472">Membrane</keyword>
<keyword evidence="1" id="KW-0812">Transmembrane</keyword>
<feature type="chain" id="PRO_5027028866" evidence="2">
    <location>
        <begin position="20"/>
        <end position="213"/>
    </location>
</feature>
<name>A0A6M1RMI6_9BACT</name>
<dbReference type="RefSeq" id="WP_165105187.1">
    <property type="nucleotide sequence ID" value="NZ_JAAKYA010000006.1"/>
</dbReference>
<evidence type="ECO:0000256" key="2">
    <source>
        <dbReference type="SAM" id="SignalP"/>
    </source>
</evidence>
<accession>A0A6M1RMI6</accession>
<gene>
    <name evidence="4" type="ORF">G4L39_00750</name>
</gene>
<keyword evidence="1" id="KW-1133">Transmembrane helix</keyword>
<organism evidence="4 5">
    <name type="scientific">Limisphaera ngatamarikiensis</name>
    <dbReference type="NCBI Taxonomy" id="1324935"/>
    <lineage>
        <taxon>Bacteria</taxon>
        <taxon>Pseudomonadati</taxon>
        <taxon>Verrucomicrobiota</taxon>
        <taxon>Verrucomicrobiia</taxon>
        <taxon>Limisphaerales</taxon>
        <taxon>Limisphaeraceae</taxon>
        <taxon>Limisphaera</taxon>
    </lineage>
</organism>
<protein>
    <submittedName>
        <fullName evidence="4">PEP-CTERM sorting domain-containing protein</fullName>
    </submittedName>
</protein>
<dbReference type="NCBIfam" id="TIGR02595">
    <property type="entry name" value="PEP_CTERM"/>
    <property type="match status" value="1"/>
</dbReference>
<comment type="caution">
    <text evidence="4">The sequence shown here is derived from an EMBL/GenBank/DDBJ whole genome shotgun (WGS) entry which is preliminary data.</text>
</comment>
<sequence>MKKTLVVAMALACAASAFAQGTVVFVNNVTGVLRAPIYGPLGPGDTVSLVGNGPSPSIPAGTVDYGGRPLLAGAGYTAQLFAAPGADQPESSLQPATPTTTFRTGAAAGFVALVTATLPNVPPDAPVATLQLRVWDNMGGTVTTWAQAEALWLSGQIAAGKSLTFNVNAIGGTLNPPPNLVGLQSFNIYYIPEPGTLALLGLGALGLMVFRRK</sequence>
<proteinExistence type="predicted"/>
<keyword evidence="2" id="KW-0732">Signal</keyword>